<keyword evidence="4 6" id="KW-0547">Nucleotide-binding</keyword>
<dbReference type="Gene3D" id="3.60.21.10">
    <property type="match status" value="1"/>
</dbReference>
<dbReference type="CDD" id="cd07409">
    <property type="entry name" value="MPP_CD73_N"/>
    <property type="match status" value="1"/>
</dbReference>
<dbReference type="FunFam" id="3.60.21.10:FF:000020">
    <property type="entry name" value="NT5E isoform 4"/>
    <property type="match status" value="1"/>
</dbReference>
<keyword evidence="5 6" id="KW-0378">Hydrolase</keyword>
<dbReference type="AlphaFoldDB" id="A0A7E5VIC3"/>
<evidence type="ECO:0000313" key="9">
    <source>
        <dbReference type="Proteomes" id="UP000322000"/>
    </source>
</evidence>
<feature type="domain" description="5'-Nucleotidase C-terminal" evidence="8">
    <location>
        <begin position="339"/>
        <end position="503"/>
    </location>
</feature>
<dbReference type="GO" id="GO:0005886">
    <property type="term" value="C:plasma membrane"/>
    <property type="evidence" value="ECO:0007669"/>
    <property type="project" value="TreeGrafter"/>
</dbReference>
<keyword evidence="9" id="KW-1185">Reference proteome</keyword>
<evidence type="ECO:0000256" key="1">
    <source>
        <dbReference type="ARBA" id="ARBA00006654"/>
    </source>
</evidence>
<dbReference type="InParanoid" id="A0A7E5VIC3"/>
<dbReference type="InterPro" id="IPR036907">
    <property type="entry name" value="5'-Nucleotdase_C_sf"/>
</dbReference>
<evidence type="ECO:0000256" key="6">
    <source>
        <dbReference type="RuleBase" id="RU362119"/>
    </source>
</evidence>
<sequence length="540" mass="60351">MIKWCNYLLCLCMLAANANVVRENELYKLDIVHYNDFHDRFEETSVGYPICKTNDTSCLGGFARLYHEIKTLLIQKPGALLLNAGDTFQGTYWYTLLKWNVTQHFINMLPNDAHALGNHEFDDGVAGLIPYILAMKAPVLAANLVASNESGLYGLYRNNVILQKKGRRIGIIGLITKNTEVLSNADGVKFLDPFEVVQREALILTEKHDVNIIIVLSHCGLDDDMQMAKEVGENIDVIIGGHTHSLLYNGEAPSQEEVAGHYPVVVPTDAKPDHKVLVVTASAYSKYLGNLTVYFDNYGEMKRFEGEPIFLNRSIPESPKMKALLQPYATKIHKIVSEVVGYLNDDMDMNDCSSKECALGNLFADAFLHATNKKKTSKLPKISFLQRCMIRSSIAKGPITKGSIINMSPFTNKVVTVIIAGRHIIEALQKSVKNPWRTRPYASGYTPHFSGIRVKLNTTKAEVLDISVKVDDEFLPFDLDQEYEVTTLDFLTRGGNGFKMFKEFGRDLTVIGKDADALEDYVRSASPITPTLDKRLILVS</sequence>
<evidence type="ECO:0000256" key="4">
    <source>
        <dbReference type="ARBA" id="ARBA00022741"/>
    </source>
</evidence>
<dbReference type="Pfam" id="PF02872">
    <property type="entry name" value="5_nucleotid_C"/>
    <property type="match status" value="1"/>
</dbReference>
<dbReference type="Proteomes" id="UP000322000">
    <property type="component" value="Chromosome 1"/>
</dbReference>
<name>A0A7E5VIC3_TRINI</name>
<gene>
    <name evidence="10" type="primary">LOC113494113</name>
</gene>
<dbReference type="PANTHER" id="PTHR11575:SF32">
    <property type="entry name" value="APYRASE-LIKE PROTEIN"/>
    <property type="match status" value="1"/>
</dbReference>
<keyword evidence="2" id="KW-0479">Metal-binding</keyword>
<dbReference type="GO" id="GO:0006196">
    <property type="term" value="P:AMP catabolic process"/>
    <property type="evidence" value="ECO:0007669"/>
    <property type="project" value="TreeGrafter"/>
</dbReference>
<proteinExistence type="inferred from homology"/>
<dbReference type="KEGG" id="tnl:113494113"/>
<evidence type="ECO:0000256" key="5">
    <source>
        <dbReference type="ARBA" id="ARBA00022801"/>
    </source>
</evidence>
<protein>
    <submittedName>
        <fullName evidence="10">Apyrase-like</fullName>
    </submittedName>
</protein>
<dbReference type="GO" id="GO:0000166">
    <property type="term" value="F:nucleotide binding"/>
    <property type="evidence" value="ECO:0007669"/>
    <property type="project" value="UniProtKB-KW"/>
</dbReference>
<accession>A0A7E5VIC3</accession>
<evidence type="ECO:0000259" key="8">
    <source>
        <dbReference type="Pfam" id="PF02872"/>
    </source>
</evidence>
<dbReference type="GO" id="GO:0046872">
    <property type="term" value="F:metal ion binding"/>
    <property type="evidence" value="ECO:0007669"/>
    <property type="project" value="UniProtKB-KW"/>
</dbReference>
<dbReference type="GeneID" id="113494113"/>
<dbReference type="InterPro" id="IPR006179">
    <property type="entry name" value="5_nucleotidase/apyrase"/>
</dbReference>
<dbReference type="RefSeq" id="XP_026728065.1">
    <property type="nucleotide sequence ID" value="XM_026872264.1"/>
</dbReference>
<dbReference type="PANTHER" id="PTHR11575">
    <property type="entry name" value="5'-NUCLEOTIDASE-RELATED"/>
    <property type="match status" value="1"/>
</dbReference>
<feature type="chain" id="PRO_5029037353" evidence="6">
    <location>
        <begin position="24"/>
        <end position="540"/>
    </location>
</feature>
<dbReference type="SUPFAM" id="SSF55816">
    <property type="entry name" value="5'-nucleotidase (syn. UDP-sugar hydrolase), C-terminal domain"/>
    <property type="match status" value="1"/>
</dbReference>
<feature type="signal peptide" evidence="6">
    <location>
        <begin position="1"/>
        <end position="23"/>
    </location>
</feature>
<evidence type="ECO:0000259" key="7">
    <source>
        <dbReference type="Pfam" id="PF00149"/>
    </source>
</evidence>
<feature type="domain" description="Calcineurin-like phosphoesterase" evidence="7">
    <location>
        <begin position="31"/>
        <end position="245"/>
    </location>
</feature>
<evidence type="ECO:0000256" key="2">
    <source>
        <dbReference type="ARBA" id="ARBA00022723"/>
    </source>
</evidence>
<dbReference type="InterPro" id="IPR008334">
    <property type="entry name" value="5'-Nucleotdase_C"/>
</dbReference>
<reference evidence="10" key="1">
    <citation type="submission" date="2025-08" db="UniProtKB">
        <authorList>
            <consortium name="RefSeq"/>
        </authorList>
    </citation>
    <scope>IDENTIFICATION</scope>
</reference>
<organism evidence="9 10">
    <name type="scientific">Trichoplusia ni</name>
    <name type="common">Cabbage looper</name>
    <dbReference type="NCBI Taxonomy" id="7111"/>
    <lineage>
        <taxon>Eukaryota</taxon>
        <taxon>Metazoa</taxon>
        <taxon>Ecdysozoa</taxon>
        <taxon>Arthropoda</taxon>
        <taxon>Hexapoda</taxon>
        <taxon>Insecta</taxon>
        <taxon>Pterygota</taxon>
        <taxon>Neoptera</taxon>
        <taxon>Endopterygota</taxon>
        <taxon>Lepidoptera</taxon>
        <taxon>Glossata</taxon>
        <taxon>Ditrysia</taxon>
        <taxon>Noctuoidea</taxon>
        <taxon>Noctuidae</taxon>
        <taxon>Plusiinae</taxon>
        <taxon>Trichoplusia</taxon>
    </lineage>
</organism>
<dbReference type="GO" id="GO:0008253">
    <property type="term" value="F:5'-nucleotidase activity"/>
    <property type="evidence" value="ECO:0007669"/>
    <property type="project" value="TreeGrafter"/>
</dbReference>
<dbReference type="InterPro" id="IPR029052">
    <property type="entry name" value="Metallo-depent_PP-like"/>
</dbReference>
<evidence type="ECO:0000256" key="3">
    <source>
        <dbReference type="ARBA" id="ARBA00022729"/>
    </source>
</evidence>
<dbReference type="SUPFAM" id="SSF56300">
    <property type="entry name" value="Metallo-dependent phosphatases"/>
    <property type="match status" value="1"/>
</dbReference>
<dbReference type="Pfam" id="PF00149">
    <property type="entry name" value="Metallophos"/>
    <property type="match status" value="1"/>
</dbReference>
<dbReference type="InterPro" id="IPR004843">
    <property type="entry name" value="Calcineurin-like_PHP"/>
</dbReference>
<dbReference type="OrthoDB" id="7722975at2759"/>
<evidence type="ECO:0000313" key="10">
    <source>
        <dbReference type="RefSeq" id="XP_026728065.1"/>
    </source>
</evidence>
<dbReference type="PRINTS" id="PR01607">
    <property type="entry name" value="APYRASEFAMLY"/>
</dbReference>
<dbReference type="Gene3D" id="3.90.780.10">
    <property type="entry name" value="5'-Nucleotidase, C-terminal domain"/>
    <property type="match status" value="1"/>
</dbReference>
<keyword evidence="3 6" id="KW-0732">Signal</keyword>
<comment type="similarity">
    <text evidence="1 6">Belongs to the 5'-nucleotidase family.</text>
</comment>